<dbReference type="InterPro" id="IPR013766">
    <property type="entry name" value="Thioredoxin_domain"/>
</dbReference>
<dbReference type="PRINTS" id="PR00421">
    <property type="entry name" value="THIOREDOXIN"/>
</dbReference>
<dbReference type="PROSITE" id="PS00194">
    <property type="entry name" value="THIOREDOXIN_1"/>
    <property type="match status" value="1"/>
</dbReference>
<dbReference type="SUPFAM" id="SSF48452">
    <property type="entry name" value="TPR-like"/>
    <property type="match status" value="1"/>
</dbReference>
<dbReference type="Pfam" id="PF14559">
    <property type="entry name" value="TPR_19"/>
    <property type="match status" value="1"/>
</dbReference>
<evidence type="ECO:0000256" key="2">
    <source>
        <dbReference type="ARBA" id="ARBA00022982"/>
    </source>
</evidence>
<feature type="domain" description="Thioredoxin" evidence="5">
    <location>
        <begin position="4"/>
        <end position="125"/>
    </location>
</feature>
<keyword evidence="1" id="KW-0813">Transport</keyword>
<dbReference type="Pfam" id="PF00085">
    <property type="entry name" value="Thioredoxin"/>
    <property type="match status" value="1"/>
</dbReference>
<keyword evidence="4" id="KW-0676">Redox-active center</keyword>
<evidence type="ECO:0000313" key="6">
    <source>
        <dbReference type="EMBL" id="OIR08064.1"/>
    </source>
</evidence>
<evidence type="ECO:0000259" key="5">
    <source>
        <dbReference type="PROSITE" id="PS51352"/>
    </source>
</evidence>
<keyword evidence="2" id="KW-0249">Electron transport</keyword>
<dbReference type="InterPro" id="IPR011990">
    <property type="entry name" value="TPR-like_helical_dom_sf"/>
</dbReference>
<dbReference type="AlphaFoldDB" id="A0A1J5SVH2"/>
<dbReference type="Pfam" id="PF14561">
    <property type="entry name" value="TPR_20"/>
    <property type="match status" value="1"/>
</dbReference>
<dbReference type="PANTHER" id="PTHR45663">
    <property type="entry name" value="GEO12009P1"/>
    <property type="match status" value="1"/>
</dbReference>
<dbReference type="PROSITE" id="PS51352">
    <property type="entry name" value="THIOREDOXIN_2"/>
    <property type="match status" value="1"/>
</dbReference>
<dbReference type="GO" id="GO:0045454">
    <property type="term" value="P:cell redox homeostasis"/>
    <property type="evidence" value="ECO:0007669"/>
    <property type="project" value="TreeGrafter"/>
</dbReference>
<comment type="caution">
    <text evidence="6">The sequence shown here is derived from an EMBL/GenBank/DDBJ whole genome shotgun (WGS) entry which is preliminary data.</text>
</comment>
<name>A0A1J5SVH2_9ZZZZ</name>
<dbReference type="GO" id="GO:0006950">
    <property type="term" value="P:response to stress"/>
    <property type="evidence" value="ECO:0007669"/>
    <property type="project" value="UniProtKB-ARBA"/>
</dbReference>
<dbReference type="GO" id="GO:0005829">
    <property type="term" value="C:cytosol"/>
    <property type="evidence" value="ECO:0007669"/>
    <property type="project" value="TreeGrafter"/>
</dbReference>
<proteinExistence type="predicted"/>
<accession>A0A1J5SVH2</accession>
<evidence type="ECO:0000256" key="3">
    <source>
        <dbReference type="ARBA" id="ARBA00023157"/>
    </source>
</evidence>
<sequence>MEFLLNDGPAKGAPTGDLIKDGDTASFMQDVIEMSMTVPVIVDFWATWCGPCKTLGPLLEKHVKAAKGAVRMVKIDVDRNQDLAAQMRIQSVPSVYAFSQGRPVDGFTGAQPESQIKAFIARLAQGGGESGLDEALAQAAELLAAGDAASAHQLYQQILREDNANAPAFGGLLRTMLALGQEDQAQDLLARLPPEIAKHADVAAVRTSLGLAAQASQSGPAEALAAAVAADAGNHQARYDLALALFAAGHKDQAIEHLLEIVRRDRAWNEDGARKQLLRLMEAIGYSDPLSVATRKRLSSLLFS</sequence>
<dbReference type="InterPro" id="IPR017937">
    <property type="entry name" value="Thioredoxin_CS"/>
</dbReference>
<dbReference type="SUPFAM" id="SSF52833">
    <property type="entry name" value="Thioredoxin-like"/>
    <property type="match status" value="1"/>
</dbReference>
<dbReference type="GO" id="GO:0015035">
    <property type="term" value="F:protein-disulfide reductase activity"/>
    <property type="evidence" value="ECO:0007669"/>
    <property type="project" value="TreeGrafter"/>
</dbReference>
<reference evidence="6" key="1">
    <citation type="submission" date="2016-10" db="EMBL/GenBank/DDBJ databases">
        <title>Sequence of Gallionella enrichment culture.</title>
        <authorList>
            <person name="Poehlein A."/>
            <person name="Muehling M."/>
            <person name="Daniel R."/>
        </authorList>
    </citation>
    <scope>NUCLEOTIDE SEQUENCE</scope>
</reference>
<organism evidence="6">
    <name type="scientific">mine drainage metagenome</name>
    <dbReference type="NCBI Taxonomy" id="410659"/>
    <lineage>
        <taxon>unclassified sequences</taxon>
        <taxon>metagenomes</taxon>
        <taxon>ecological metagenomes</taxon>
    </lineage>
</organism>
<protein>
    <submittedName>
        <fullName evidence="6">Thioredoxin</fullName>
    </submittedName>
</protein>
<dbReference type="InterPro" id="IPR036249">
    <property type="entry name" value="Thioredoxin-like_sf"/>
</dbReference>
<gene>
    <name evidence="6" type="primary">trxA_9</name>
    <name evidence="6" type="ORF">GALL_99300</name>
</gene>
<dbReference type="PANTHER" id="PTHR45663:SF11">
    <property type="entry name" value="GEO12009P1"/>
    <property type="match status" value="1"/>
</dbReference>
<dbReference type="Gene3D" id="3.40.30.10">
    <property type="entry name" value="Glutaredoxin"/>
    <property type="match status" value="1"/>
</dbReference>
<dbReference type="CDD" id="cd02956">
    <property type="entry name" value="ybbN"/>
    <property type="match status" value="1"/>
</dbReference>
<evidence type="ECO:0000256" key="4">
    <source>
        <dbReference type="ARBA" id="ARBA00023284"/>
    </source>
</evidence>
<dbReference type="FunFam" id="3.40.30.10:FF:000001">
    <property type="entry name" value="Thioredoxin"/>
    <property type="match status" value="1"/>
</dbReference>
<dbReference type="EMBL" id="MLJW01000034">
    <property type="protein sequence ID" value="OIR08064.1"/>
    <property type="molecule type" value="Genomic_DNA"/>
</dbReference>
<dbReference type="Gene3D" id="1.25.40.10">
    <property type="entry name" value="Tetratricopeptide repeat domain"/>
    <property type="match status" value="2"/>
</dbReference>
<evidence type="ECO:0000256" key="1">
    <source>
        <dbReference type="ARBA" id="ARBA00022448"/>
    </source>
</evidence>
<keyword evidence="3" id="KW-1015">Disulfide bond</keyword>